<dbReference type="PANTHER" id="PTHR11473">
    <property type="entry name" value="AROMATIC AMINO ACID HYDROXYLASE"/>
    <property type="match status" value="1"/>
</dbReference>
<name>A0A1S1YX44_FLAPC</name>
<dbReference type="STRING" id="915059.NH26_03365"/>
<dbReference type="EC" id="1.14.16.1" evidence="5"/>
<dbReference type="InterPro" id="IPR019774">
    <property type="entry name" value="Aromatic-AA_hydroxylase_C"/>
</dbReference>
<dbReference type="Gene3D" id="1.10.800.10">
    <property type="entry name" value="Aromatic amino acid hydroxylase"/>
    <property type="match status" value="1"/>
</dbReference>
<dbReference type="InterPro" id="IPR036329">
    <property type="entry name" value="Aro-AA_hydroxylase_C_sf"/>
</dbReference>
<keyword evidence="10" id="KW-0503">Monooxygenase</keyword>
<feature type="binding site" evidence="13">
    <location>
        <position position="161"/>
    </location>
    <ligand>
        <name>Fe cation</name>
        <dbReference type="ChEBI" id="CHEBI:24875"/>
    </ligand>
</feature>
<keyword evidence="7 13" id="KW-0479">Metal-binding</keyword>
<comment type="similarity">
    <text evidence="4">Belongs to the biopterin-dependent aromatic amino acid hydroxylase family.</text>
</comment>
<dbReference type="NCBIfam" id="NF008877">
    <property type="entry name" value="PRK11913.1-2"/>
    <property type="match status" value="1"/>
</dbReference>
<organism evidence="15 16">
    <name type="scientific">Flammeovirga pacifica</name>
    <dbReference type="NCBI Taxonomy" id="915059"/>
    <lineage>
        <taxon>Bacteria</taxon>
        <taxon>Pseudomonadati</taxon>
        <taxon>Bacteroidota</taxon>
        <taxon>Cytophagia</taxon>
        <taxon>Cytophagales</taxon>
        <taxon>Flammeovirgaceae</taxon>
        <taxon>Flammeovirga</taxon>
    </lineage>
</organism>
<evidence type="ECO:0000313" key="16">
    <source>
        <dbReference type="Proteomes" id="UP000179797"/>
    </source>
</evidence>
<evidence type="ECO:0000256" key="2">
    <source>
        <dbReference type="ARBA" id="ARBA00001954"/>
    </source>
</evidence>
<dbReference type="InterPro" id="IPR018301">
    <property type="entry name" value="ArAA_hydroxylase_Fe/CU_BS"/>
</dbReference>
<dbReference type="Proteomes" id="UP000179797">
    <property type="component" value="Unassembled WGS sequence"/>
</dbReference>
<dbReference type="PROSITE" id="PS00367">
    <property type="entry name" value="BH4_AAA_HYDROXYL_1"/>
    <property type="match status" value="1"/>
</dbReference>
<dbReference type="PROSITE" id="PS51410">
    <property type="entry name" value="BH4_AAA_HYDROXYL_2"/>
    <property type="match status" value="1"/>
</dbReference>
<keyword evidence="9 13" id="KW-0408">Iron</keyword>
<keyword evidence="8" id="KW-0560">Oxidoreductase</keyword>
<evidence type="ECO:0000256" key="8">
    <source>
        <dbReference type="ARBA" id="ARBA00023002"/>
    </source>
</evidence>
<dbReference type="InterPro" id="IPR036951">
    <property type="entry name" value="ArAA_hydroxylase_sf"/>
</dbReference>
<evidence type="ECO:0000256" key="7">
    <source>
        <dbReference type="ARBA" id="ARBA00022723"/>
    </source>
</evidence>
<protein>
    <recommendedName>
        <fullName evidence="6">Phenylalanine-4-hydroxylase</fullName>
        <ecNumber evidence="5">1.14.16.1</ecNumber>
    </recommendedName>
    <alternativeName>
        <fullName evidence="12">Phe-4-monooxygenase</fullName>
    </alternativeName>
</protein>
<feature type="domain" description="Biopterin-dependent aromatic amino acid hydroxylase family profile" evidence="14">
    <location>
        <begin position="1"/>
        <end position="249"/>
    </location>
</feature>
<dbReference type="Pfam" id="PF00351">
    <property type="entry name" value="Biopterin_H"/>
    <property type="match status" value="1"/>
</dbReference>
<dbReference type="InterPro" id="IPR005960">
    <property type="entry name" value="Phe-4-hydroxylase_mono"/>
</dbReference>
<evidence type="ECO:0000256" key="13">
    <source>
        <dbReference type="PIRSR" id="PIRSR601273-2"/>
    </source>
</evidence>
<evidence type="ECO:0000259" key="14">
    <source>
        <dbReference type="PROSITE" id="PS51410"/>
    </source>
</evidence>
<keyword evidence="11" id="KW-0585">Phenylalanine catabolism</keyword>
<dbReference type="GO" id="GO:0006559">
    <property type="term" value="P:L-phenylalanine catabolic process"/>
    <property type="evidence" value="ECO:0007669"/>
    <property type="project" value="UniProtKB-UniPathway"/>
</dbReference>
<evidence type="ECO:0000256" key="1">
    <source>
        <dbReference type="ARBA" id="ARBA00001060"/>
    </source>
</evidence>
<dbReference type="OrthoDB" id="9780502at2"/>
<dbReference type="GO" id="GO:0004505">
    <property type="term" value="F:phenylalanine 4-monooxygenase activity"/>
    <property type="evidence" value="ECO:0007669"/>
    <property type="project" value="UniProtKB-EC"/>
</dbReference>
<dbReference type="GO" id="GO:0005506">
    <property type="term" value="F:iron ion binding"/>
    <property type="evidence" value="ECO:0007669"/>
    <property type="project" value="InterPro"/>
</dbReference>
<dbReference type="PANTHER" id="PTHR11473:SF24">
    <property type="entry name" value="PHENYLALANINE-4-HYDROXYLASE"/>
    <property type="match status" value="1"/>
</dbReference>
<comment type="pathway">
    <text evidence="3">Amino-acid degradation; L-phenylalanine degradation; acetoacetate and fumarate from L-phenylalanine: step 1/6.</text>
</comment>
<proteinExistence type="inferred from homology"/>
<dbReference type="NCBIfam" id="TIGR01267">
    <property type="entry name" value="Phe4hydrox_mono"/>
    <property type="match status" value="1"/>
</dbReference>
<dbReference type="UniPathway" id="UPA00139">
    <property type="reaction ID" value="UER00337"/>
</dbReference>
<dbReference type="RefSeq" id="WP_044225422.1">
    <property type="nucleotide sequence ID" value="NZ_JRYR02000001.1"/>
</dbReference>
<evidence type="ECO:0000256" key="9">
    <source>
        <dbReference type="ARBA" id="ARBA00023004"/>
    </source>
</evidence>
<comment type="catalytic activity">
    <reaction evidence="1">
        <text>(6R)-L-erythro-5,6,7,8-tetrahydrobiopterin + L-phenylalanine + O2 = (4aS,6R)-4a-hydroxy-L-erythro-5,6,7,8-tetrahydrobiopterin + L-tyrosine</text>
        <dbReference type="Rhea" id="RHEA:20273"/>
        <dbReference type="ChEBI" id="CHEBI:15379"/>
        <dbReference type="ChEBI" id="CHEBI:15642"/>
        <dbReference type="ChEBI" id="CHEBI:58095"/>
        <dbReference type="ChEBI" id="CHEBI:58315"/>
        <dbReference type="ChEBI" id="CHEBI:59560"/>
        <dbReference type="EC" id="1.14.16.1"/>
    </reaction>
</comment>
<comment type="cofactor">
    <cofactor evidence="2 13">
        <name>Fe(2+)</name>
        <dbReference type="ChEBI" id="CHEBI:29033"/>
    </cofactor>
</comment>
<evidence type="ECO:0000256" key="12">
    <source>
        <dbReference type="ARBA" id="ARBA00029922"/>
    </source>
</evidence>
<sequence length="249" mass="29184">MFFVNSQEYNKYTQDDLSVWSILFERQMKMLPNLAENEFLHGVKTIEFTATKIPNFNELDRILGNQTGWGITPVTGLIPNKEFFELLKAKKFPSSSWFRKLKELDYLEEPDMFHDIFGHVPLLTNKDFCAYLEKMSVIALKYIENEHIIELISRLYWYTVEFGLIQTKEGLRIYGAGILSSKGESEYSLFSDVPERADFNVLEILKTPYIKDKFQTKYWVIHQYSDLTNSLEELDQLLKQISEGSLVVE</sequence>
<evidence type="ECO:0000256" key="4">
    <source>
        <dbReference type="ARBA" id="ARBA00009712"/>
    </source>
</evidence>
<evidence type="ECO:0000256" key="11">
    <source>
        <dbReference type="ARBA" id="ARBA00023232"/>
    </source>
</evidence>
<dbReference type="SUPFAM" id="SSF56534">
    <property type="entry name" value="Aromatic aminoacid monoxygenases, catalytic and oligomerization domains"/>
    <property type="match status" value="1"/>
</dbReference>
<dbReference type="AlphaFoldDB" id="A0A1S1YX44"/>
<reference evidence="15 16" key="1">
    <citation type="journal article" date="2012" name="Int. J. Syst. Evol. Microbiol.">
        <title>Flammeovirga pacifica sp. nov., isolated from deep-sea sediment.</title>
        <authorList>
            <person name="Xu H."/>
            <person name="Fu Y."/>
            <person name="Yang N."/>
            <person name="Ding Z."/>
            <person name="Lai Q."/>
            <person name="Zeng R."/>
        </authorList>
    </citation>
    <scope>NUCLEOTIDE SEQUENCE [LARGE SCALE GENOMIC DNA]</scope>
    <source>
        <strain evidence="16">DSM 24597 / LMG 26175 / WPAGA1</strain>
    </source>
</reference>
<evidence type="ECO:0000256" key="3">
    <source>
        <dbReference type="ARBA" id="ARBA00005088"/>
    </source>
</evidence>
<evidence type="ECO:0000256" key="6">
    <source>
        <dbReference type="ARBA" id="ARBA00020276"/>
    </source>
</evidence>
<dbReference type="InterPro" id="IPR001273">
    <property type="entry name" value="ArAA_hydroxylase"/>
</dbReference>
<evidence type="ECO:0000256" key="10">
    <source>
        <dbReference type="ARBA" id="ARBA00023033"/>
    </source>
</evidence>
<gene>
    <name evidence="15" type="ORF">NH26_03365</name>
</gene>
<evidence type="ECO:0000256" key="5">
    <source>
        <dbReference type="ARBA" id="ARBA00011995"/>
    </source>
</evidence>
<evidence type="ECO:0000313" key="15">
    <source>
        <dbReference type="EMBL" id="OHX65453.1"/>
    </source>
</evidence>
<keyword evidence="16" id="KW-1185">Reference proteome</keyword>
<feature type="binding site" evidence="13">
    <location>
        <position position="119"/>
    </location>
    <ligand>
        <name>Fe cation</name>
        <dbReference type="ChEBI" id="CHEBI:24875"/>
    </ligand>
</feature>
<comment type="caution">
    <text evidence="15">The sequence shown here is derived from an EMBL/GenBank/DDBJ whole genome shotgun (WGS) entry which is preliminary data.</text>
</comment>
<feature type="binding site" evidence="13">
    <location>
        <position position="114"/>
    </location>
    <ligand>
        <name>Fe cation</name>
        <dbReference type="ChEBI" id="CHEBI:24875"/>
    </ligand>
</feature>
<dbReference type="PRINTS" id="PR00372">
    <property type="entry name" value="FYWHYDRXLASE"/>
</dbReference>
<dbReference type="EMBL" id="JRYR02000001">
    <property type="protein sequence ID" value="OHX65453.1"/>
    <property type="molecule type" value="Genomic_DNA"/>
</dbReference>
<accession>A0A1S1YX44</accession>